<protein>
    <submittedName>
        <fullName evidence="1">Endothelin 1</fullName>
    </submittedName>
</protein>
<dbReference type="AlphaFoldDB" id="A0A1A8G0S9"/>
<evidence type="ECO:0000313" key="1">
    <source>
        <dbReference type="EMBL" id="SBQ63969.1"/>
    </source>
</evidence>
<dbReference type="EMBL" id="HAEB01017442">
    <property type="protein sequence ID" value="SBQ63969.1"/>
    <property type="molecule type" value="Transcribed_RNA"/>
</dbReference>
<name>A0A1A8G0S9_9TELE</name>
<reference evidence="1" key="2">
    <citation type="submission" date="2016-06" db="EMBL/GenBank/DDBJ databases">
        <title>The genome of a short-lived fish provides insights into sex chromosome evolution and the genetic control of aging.</title>
        <authorList>
            <person name="Reichwald K."/>
            <person name="Felder M."/>
            <person name="Petzold A."/>
            <person name="Koch P."/>
            <person name="Groth M."/>
            <person name="Platzer M."/>
        </authorList>
    </citation>
    <scope>NUCLEOTIDE SEQUENCE</scope>
    <source>
        <tissue evidence="1">Brain</tissue>
    </source>
</reference>
<proteinExistence type="predicted"/>
<reference evidence="1" key="1">
    <citation type="submission" date="2016-05" db="EMBL/GenBank/DDBJ databases">
        <authorList>
            <person name="Lavstsen T."/>
            <person name="Jespersen J.S."/>
        </authorList>
    </citation>
    <scope>NUCLEOTIDE SEQUENCE</scope>
    <source>
        <tissue evidence="1">Brain</tissue>
    </source>
</reference>
<gene>
    <name evidence="1" type="primary">EDN1</name>
</gene>
<feature type="non-terminal residue" evidence="1">
    <location>
        <position position="1"/>
    </location>
</feature>
<accession>A0A1A8G0S9</accession>
<organism evidence="1">
    <name type="scientific">Nothobranchius korthausae</name>
    <dbReference type="NCBI Taxonomy" id="1143690"/>
    <lineage>
        <taxon>Eukaryota</taxon>
        <taxon>Metazoa</taxon>
        <taxon>Chordata</taxon>
        <taxon>Craniata</taxon>
        <taxon>Vertebrata</taxon>
        <taxon>Euteleostomi</taxon>
        <taxon>Actinopterygii</taxon>
        <taxon>Neopterygii</taxon>
        <taxon>Teleostei</taxon>
        <taxon>Neoteleostei</taxon>
        <taxon>Acanthomorphata</taxon>
        <taxon>Ovalentaria</taxon>
        <taxon>Atherinomorphae</taxon>
        <taxon>Cyprinodontiformes</taxon>
        <taxon>Nothobranchiidae</taxon>
        <taxon>Nothobranchius</taxon>
    </lineage>
</organism>
<sequence>KTRSASSSVTSASCGSTPPATWFRMGLDRCGSGGTCSAAPAHSHRMSSV</sequence>